<keyword evidence="2" id="KW-1185">Reference proteome</keyword>
<evidence type="ECO:0000313" key="1">
    <source>
        <dbReference type="EMBL" id="SMC03163.1"/>
    </source>
</evidence>
<gene>
    <name evidence="1" type="ORF">SAMN00768000_0946</name>
</gene>
<dbReference type="InterPro" id="IPR052541">
    <property type="entry name" value="SQRD"/>
</dbReference>
<dbReference type="Gene3D" id="3.50.50.60">
    <property type="entry name" value="FAD/NAD(P)-binding domain"/>
    <property type="match status" value="2"/>
</dbReference>
<dbReference type="AlphaFoldDB" id="A0A1W1WBP4"/>
<evidence type="ECO:0000313" key="2">
    <source>
        <dbReference type="Proteomes" id="UP000192660"/>
    </source>
</evidence>
<sequence>MQLSKGGGPSWQNHTFWYLVQISQVLVLPQKVREMAGDAVNITVIDRKTYLLFVPNIPMEVFENRNPLYSMHMPLIPAMKEDHMDFIQGDVQGIDVETQTVEFLPVERLGAAVNRIHYDYLIIAVGARLAYDKIEGFHEYGHTVSDTYYGNRLRHYLYHEYKGGPVAIGSARFHQGTKTRDLVPTAEAACEGPPVEVMLTMGNWLQSRNLGGPDKVTVFTPAEWIAEDAGQGIVHALLAKAGTMGFHYRNNTHDITRITKDGIEFANGPSLDAELKIIFPDWVPHAFMKDLPISDDVGFVITDMTMRNPKYPNVFACGDAAAVTVPKLGILAHMGAEVAARQIAKDVGLMNKELADQPMKPIVDCIGDMGNNKAFYISSNTWYGGNREVFRMGHVPYLLKVQYKEMFFRTKGKVPDWGIPVADFLTEMLTKG</sequence>
<dbReference type="RefSeq" id="WP_242823948.1">
    <property type="nucleotide sequence ID" value="NZ_FWWY01000001.1"/>
</dbReference>
<proteinExistence type="predicted"/>
<accession>A0A1W1WBP4</accession>
<dbReference type="PANTHER" id="PTHR43755:SF1">
    <property type="entry name" value="FAD-DEPENDENT PYRIDINE NUCLEOTIDE-DISULPHIDE OXIDOREDUCTASE"/>
    <property type="match status" value="1"/>
</dbReference>
<protein>
    <submittedName>
        <fullName evidence="1">Sulfide:quinone oxidoreductase</fullName>
    </submittedName>
</protein>
<dbReference type="PANTHER" id="PTHR43755">
    <property type="match status" value="1"/>
</dbReference>
<dbReference type="EMBL" id="FWWY01000001">
    <property type="protein sequence ID" value="SMC03163.1"/>
    <property type="molecule type" value="Genomic_DNA"/>
</dbReference>
<dbReference type="Proteomes" id="UP000192660">
    <property type="component" value="Unassembled WGS sequence"/>
</dbReference>
<organism evidence="1 2">
    <name type="scientific">Sulfobacillus thermosulfidooxidans (strain DSM 9293 / VKM B-1269 / AT-1)</name>
    <dbReference type="NCBI Taxonomy" id="929705"/>
    <lineage>
        <taxon>Bacteria</taxon>
        <taxon>Bacillati</taxon>
        <taxon>Bacillota</taxon>
        <taxon>Clostridia</taxon>
        <taxon>Eubacteriales</taxon>
        <taxon>Clostridiales Family XVII. Incertae Sedis</taxon>
        <taxon>Sulfobacillus</taxon>
    </lineage>
</organism>
<reference evidence="2" key="1">
    <citation type="submission" date="2017-04" db="EMBL/GenBank/DDBJ databases">
        <authorList>
            <person name="Varghese N."/>
            <person name="Submissions S."/>
        </authorList>
    </citation>
    <scope>NUCLEOTIDE SEQUENCE [LARGE SCALE GENOMIC DNA]</scope>
    <source>
        <strain evidence="2">DSM 9293</strain>
    </source>
</reference>
<dbReference type="SUPFAM" id="SSF51905">
    <property type="entry name" value="FAD/NAD(P)-binding domain"/>
    <property type="match status" value="1"/>
</dbReference>
<name>A0A1W1WBP4_SULTA</name>
<dbReference type="InterPro" id="IPR036188">
    <property type="entry name" value="FAD/NAD-bd_sf"/>
</dbReference>
<dbReference type="STRING" id="28034.BFX07_09475"/>